<evidence type="ECO:0000313" key="6">
    <source>
        <dbReference type="Proteomes" id="UP001139366"/>
    </source>
</evidence>
<keyword evidence="1 5" id="KW-0489">Methyltransferase</keyword>
<organism evidence="5 6">
    <name type="scientific">Flavobacterium potami</name>
    <dbReference type="NCBI Taxonomy" id="2872310"/>
    <lineage>
        <taxon>Bacteria</taxon>
        <taxon>Pseudomonadati</taxon>
        <taxon>Bacteroidota</taxon>
        <taxon>Flavobacteriia</taxon>
        <taxon>Flavobacteriales</taxon>
        <taxon>Flavobacteriaceae</taxon>
        <taxon>Flavobacterium</taxon>
    </lineage>
</organism>
<keyword evidence="2" id="KW-0808">Transferase</keyword>
<evidence type="ECO:0000256" key="4">
    <source>
        <dbReference type="ARBA" id="ARBA00047422"/>
    </source>
</evidence>
<comment type="caution">
    <text evidence="5">The sequence shown here is derived from an EMBL/GenBank/DDBJ whole genome shotgun (WGS) entry which is preliminary data.</text>
</comment>
<name>A0A9X1H813_9FLAO</name>
<gene>
    <name evidence="5" type="ORF">K6T82_03605</name>
</gene>
<dbReference type="GO" id="GO:0009307">
    <property type="term" value="P:DNA restriction-modification system"/>
    <property type="evidence" value="ECO:0007669"/>
    <property type="project" value="UniProtKB-KW"/>
</dbReference>
<dbReference type="Pfam" id="PF00145">
    <property type="entry name" value="DNA_methylase"/>
    <property type="match status" value="1"/>
</dbReference>
<keyword evidence="3" id="KW-0680">Restriction system</keyword>
<comment type="catalytic activity">
    <reaction evidence="4">
        <text>a 2'-deoxycytidine in DNA + S-adenosyl-L-methionine = a 5-methyl-2'-deoxycytidine in DNA + S-adenosyl-L-homocysteine + H(+)</text>
        <dbReference type="Rhea" id="RHEA:13681"/>
        <dbReference type="Rhea" id="RHEA-COMP:11369"/>
        <dbReference type="Rhea" id="RHEA-COMP:11370"/>
        <dbReference type="ChEBI" id="CHEBI:15378"/>
        <dbReference type="ChEBI" id="CHEBI:57856"/>
        <dbReference type="ChEBI" id="CHEBI:59789"/>
        <dbReference type="ChEBI" id="CHEBI:85452"/>
        <dbReference type="ChEBI" id="CHEBI:85454"/>
        <dbReference type="EC" id="2.1.1.37"/>
    </reaction>
</comment>
<evidence type="ECO:0000313" key="5">
    <source>
        <dbReference type="EMBL" id="MBZ4033837.1"/>
    </source>
</evidence>
<evidence type="ECO:0000256" key="1">
    <source>
        <dbReference type="ARBA" id="ARBA00022603"/>
    </source>
</evidence>
<sequence length="216" mass="24870">MKVLNLYAGIGGNRKNWHDVSVTAVELDPALAALYAQNFPNDKVIVGDAHQYLLDHYKEFDFIWSSPPCQSHSSFRQNICVRYRGTPAVFPDMRLYQEILFLKHNAECLWAVENVKPYYTVLIEPDAVLQRHLFWSNFPIPESDSQTVIKIRYAQIPELEESLGFCLKGSNIRNKRQVLRNCVDPNLGLHILNTARSLYMKTMKISKTKKNGKGVR</sequence>
<dbReference type="GO" id="GO:0003886">
    <property type="term" value="F:DNA (cytosine-5-)-methyltransferase activity"/>
    <property type="evidence" value="ECO:0007669"/>
    <property type="project" value="UniProtKB-EC"/>
</dbReference>
<dbReference type="SUPFAM" id="SSF53335">
    <property type="entry name" value="S-adenosyl-L-methionine-dependent methyltransferases"/>
    <property type="match status" value="1"/>
</dbReference>
<dbReference type="Gene3D" id="3.40.50.150">
    <property type="entry name" value="Vaccinia Virus protein VP39"/>
    <property type="match status" value="1"/>
</dbReference>
<evidence type="ECO:0000256" key="2">
    <source>
        <dbReference type="ARBA" id="ARBA00022679"/>
    </source>
</evidence>
<dbReference type="Proteomes" id="UP001139366">
    <property type="component" value="Unassembled WGS sequence"/>
</dbReference>
<dbReference type="AlphaFoldDB" id="A0A9X1H813"/>
<keyword evidence="6" id="KW-1185">Reference proteome</keyword>
<proteinExistence type="predicted"/>
<protein>
    <submittedName>
        <fullName evidence="5">DNA cytosine methyltransferase</fullName>
    </submittedName>
</protein>
<reference evidence="5 6" key="1">
    <citation type="journal article" date="2023" name="Antonie Van Leeuwenhoek">
        <title>Flavobacterium potami sp. nov., a multi-metal resistance genes harbouring bacterium isolated from shallow river silt.</title>
        <authorList>
            <person name="Li S."/>
            <person name="Mao S."/>
            <person name="Mu W."/>
            <person name="Guo B."/>
            <person name="Li C."/>
            <person name="Zhu Q."/>
            <person name="Hou X."/>
            <person name="Zhao Y."/>
            <person name="Wei S."/>
            <person name="Liu H."/>
            <person name="Liu A."/>
        </authorList>
    </citation>
    <scope>NUCLEOTIDE SEQUENCE [LARGE SCALE GENOMIC DNA]</scope>
    <source>
        <strain evidence="5 6">17A</strain>
    </source>
</reference>
<dbReference type="EMBL" id="JAINUY010000001">
    <property type="protein sequence ID" value="MBZ4033837.1"/>
    <property type="molecule type" value="Genomic_DNA"/>
</dbReference>
<dbReference type="InterPro" id="IPR029063">
    <property type="entry name" value="SAM-dependent_MTases_sf"/>
</dbReference>
<accession>A0A9X1H813</accession>
<dbReference type="RefSeq" id="WP_223704632.1">
    <property type="nucleotide sequence ID" value="NZ_JAINUY010000001.1"/>
</dbReference>
<evidence type="ECO:0000256" key="3">
    <source>
        <dbReference type="ARBA" id="ARBA00022747"/>
    </source>
</evidence>
<dbReference type="InterPro" id="IPR001525">
    <property type="entry name" value="C5_MeTfrase"/>
</dbReference>
<dbReference type="GO" id="GO:0032259">
    <property type="term" value="P:methylation"/>
    <property type="evidence" value="ECO:0007669"/>
    <property type="project" value="UniProtKB-KW"/>
</dbReference>